<reference evidence="2" key="1">
    <citation type="submission" date="2022-11" db="UniProtKB">
        <authorList>
            <consortium name="WormBaseParasite"/>
        </authorList>
    </citation>
    <scope>IDENTIFICATION</scope>
</reference>
<evidence type="ECO:0000313" key="2">
    <source>
        <dbReference type="WBParaSite" id="JU765_v2.g8739.t2"/>
    </source>
</evidence>
<sequence>MLIFSCSRENFINSHINNMAPESKIEKSKINSFTKDYLKMDGIFVLRMITMHAGIIFGYDLISSLYDDFYCSLEKRRQSLPKFKTVDFKNEKDAEKVKLFS</sequence>
<dbReference type="Proteomes" id="UP000887576">
    <property type="component" value="Unplaced"/>
</dbReference>
<accession>A0AC34RP38</accession>
<name>A0AC34RP38_9BILA</name>
<dbReference type="WBParaSite" id="JU765_v2.g8739.t2">
    <property type="protein sequence ID" value="JU765_v2.g8739.t2"/>
    <property type="gene ID" value="JU765_v2.g8739"/>
</dbReference>
<organism evidence="1 2">
    <name type="scientific">Panagrolaimus sp. JU765</name>
    <dbReference type="NCBI Taxonomy" id="591449"/>
    <lineage>
        <taxon>Eukaryota</taxon>
        <taxon>Metazoa</taxon>
        <taxon>Ecdysozoa</taxon>
        <taxon>Nematoda</taxon>
        <taxon>Chromadorea</taxon>
        <taxon>Rhabditida</taxon>
        <taxon>Tylenchina</taxon>
        <taxon>Panagrolaimomorpha</taxon>
        <taxon>Panagrolaimoidea</taxon>
        <taxon>Panagrolaimidae</taxon>
        <taxon>Panagrolaimus</taxon>
    </lineage>
</organism>
<proteinExistence type="predicted"/>
<protein>
    <submittedName>
        <fullName evidence="2">Uncharacterized protein</fullName>
    </submittedName>
</protein>
<evidence type="ECO:0000313" key="1">
    <source>
        <dbReference type="Proteomes" id="UP000887576"/>
    </source>
</evidence>